<dbReference type="Pfam" id="PF03601">
    <property type="entry name" value="Cons_hypoth698"/>
    <property type="match status" value="1"/>
</dbReference>
<comment type="similarity">
    <text evidence="2">Belongs to the UPF0324 family.</text>
</comment>
<evidence type="ECO:0000256" key="7">
    <source>
        <dbReference type="SAM" id="MobiDB-lite"/>
    </source>
</evidence>
<feature type="transmembrane region" description="Helical" evidence="8">
    <location>
        <begin position="82"/>
        <end position="110"/>
    </location>
</feature>
<dbReference type="Proteomes" id="UP000291758">
    <property type="component" value="Chromosome"/>
</dbReference>
<feature type="transmembrane region" description="Helical" evidence="8">
    <location>
        <begin position="261"/>
        <end position="287"/>
    </location>
</feature>
<evidence type="ECO:0000256" key="3">
    <source>
        <dbReference type="ARBA" id="ARBA00022475"/>
    </source>
</evidence>
<dbReference type="InterPro" id="IPR018383">
    <property type="entry name" value="UPF0324_pro"/>
</dbReference>
<dbReference type="KEGG" id="xyl:ET495_03135"/>
<proteinExistence type="inferred from homology"/>
<keyword evidence="3" id="KW-1003">Cell membrane</keyword>
<evidence type="ECO:0000256" key="1">
    <source>
        <dbReference type="ARBA" id="ARBA00004651"/>
    </source>
</evidence>
<gene>
    <name evidence="9" type="ORF">ET495_03135</name>
</gene>
<evidence type="ECO:0000256" key="6">
    <source>
        <dbReference type="ARBA" id="ARBA00023136"/>
    </source>
</evidence>
<feature type="transmembrane region" description="Helical" evidence="8">
    <location>
        <begin position="155"/>
        <end position="176"/>
    </location>
</feature>
<sequence length="409" mass="41486">MRDAASAGRGADRAVLVERDEQLEQGERRAFGAAGPISHRRILWLSRAVGLPRPPPAPDAGSRAPDPRTCPRRARRGRPARGVPLVPAVSPLVLALVLGAAVGTGAGAWVRRAPVERGPLWAALAPGTAVAAKHVLRTGVVLLGLRLSVPDVLALGWRGLTVVVVTLAVTFAGTQWAGRRLGVPREAALLVGTGFAVCGAAAVSAMTGVVERSRPPEARHTADADAVAAALALVTVYGTVAVFVLPPLARAIGLDDARTGLWIGASVQEVAQVVAAAGAVSAAALATATIAKLARVALLAPIVAGTGAVLVRREPGRALPEERRTPPVPLFVLGFLVAVAARSTGLVPAGVLHAADALTTVLFVVAMVALGLGVDVPRLVRTGRRTLLLGGISALLASSVSLAGVLALG</sequence>
<name>A0A4P6EK02_9MICO</name>
<evidence type="ECO:0000256" key="8">
    <source>
        <dbReference type="SAM" id="Phobius"/>
    </source>
</evidence>
<evidence type="ECO:0000256" key="5">
    <source>
        <dbReference type="ARBA" id="ARBA00022989"/>
    </source>
</evidence>
<organism evidence="9 10">
    <name type="scientific">Xylanimonas allomyrinae</name>
    <dbReference type="NCBI Taxonomy" id="2509459"/>
    <lineage>
        <taxon>Bacteria</taxon>
        <taxon>Bacillati</taxon>
        <taxon>Actinomycetota</taxon>
        <taxon>Actinomycetes</taxon>
        <taxon>Micrococcales</taxon>
        <taxon>Promicromonosporaceae</taxon>
        <taxon>Xylanimonas</taxon>
    </lineage>
</organism>
<keyword evidence="4 8" id="KW-0812">Transmembrane</keyword>
<evidence type="ECO:0000313" key="9">
    <source>
        <dbReference type="EMBL" id="QAY62416.1"/>
    </source>
</evidence>
<feature type="transmembrane region" description="Helical" evidence="8">
    <location>
        <begin position="188"/>
        <end position="206"/>
    </location>
</feature>
<keyword evidence="5 8" id="KW-1133">Transmembrane helix</keyword>
<feature type="transmembrane region" description="Helical" evidence="8">
    <location>
        <begin position="386"/>
        <end position="408"/>
    </location>
</feature>
<dbReference type="PANTHER" id="PTHR30106:SF2">
    <property type="entry name" value="UPF0324 INNER MEMBRANE PROTEIN YEIH"/>
    <property type="match status" value="1"/>
</dbReference>
<feature type="transmembrane region" description="Helical" evidence="8">
    <location>
        <begin position="331"/>
        <end position="351"/>
    </location>
</feature>
<evidence type="ECO:0000256" key="2">
    <source>
        <dbReference type="ARBA" id="ARBA00007977"/>
    </source>
</evidence>
<accession>A0A4P6EK02</accession>
<dbReference type="PANTHER" id="PTHR30106">
    <property type="entry name" value="INNER MEMBRANE PROTEIN YEIH-RELATED"/>
    <property type="match status" value="1"/>
</dbReference>
<dbReference type="OrthoDB" id="9766798at2"/>
<dbReference type="EMBL" id="CP035495">
    <property type="protein sequence ID" value="QAY62416.1"/>
    <property type="molecule type" value="Genomic_DNA"/>
</dbReference>
<feature type="compositionally biased region" description="Basic residues" evidence="7">
    <location>
        <begin position="70"/>
        <end position="79"/>
    </location>
</feature>
<keyword evidence="6 8" id="KW-0472">Membrane</keyword>
<evidence type="ECO:0000256" key="4">
    <source>
        <dbReference type="ARBA" id="ARBA00022692"/>
    </source>
</evidence>
<dbReference type="GO" id="GO:0005886">
    <property type="term" value="C:plasma membrane"/>
    <property type="evidence" value="ECO:0007669"/>
    <property type="project" value="UniProtKB-SubCell"/>
</dbReference>
<keyword evidence="10" id="KW-1185">Reference proteome</keyword>
<feature type="transmembrane region" description="Helical" evidence="8">
    <location>
        <begin position="226"/>
        <end position="249"/>
    </location>
</feature>
<feature type="transmembrane region" description="Helical" evidence="8">
    <location>
        <begin position="357"/>
        <end position="374"/>
    </location>
</feature>
<protein>
    <submittedName>
        <fullName evidence="9">Putative sulfate exporter family transporter</fullName>
    </submittedName>
</protein>
<evidence type="ECO:0000313" key="10">
    <source>
        <dbReference type="Proteomes" id="UP000291758"/>
    </source>
</evidence>
<feature type="region of interest" description="Disordered" evidence="7">
    <location>
        <begin position="53"/>
        <end position="79"/>
    </location>
</feature>
<dbReference type="AlphaFoldDB" id="A0A4P6EK02"/>
<feature type="transmembrane region" description="Helical" evidence="8">
    <location>
        <begin position="293"/>
        <end position="311"/>
    </location>
</feature>
<reference evidence="9 10" key="1">
    <citation type="submission" date="2019-01" db="EMBL/GenBank/DDBJ databases">
        <title>Genome sequencing of strain 2JSPR-7.</title>
        <authorList>
            <person name="Heo J."/>
            <person name="Kim S.-J."/>
            <person name="Kim J.-S."/>
            <person name="Hong S.-B."/>
            <person name="Kwon S.-W."/>
        </authorList>
    </citation>
    <scope>NUCLEOTIDE SEQUENCE [LARGE SCALE GENOMIC DNA]</scope>
    <source>
        <strain evidence="9 10">2JSPR-7</strain>
    </source>
</reference>
<comment type="subcellular location">
    <subcellularLocation>
        <location evidence="1">Cell membrane</location>
        <topology evidence="1">Multi-pass membrane protein</topology>
    </subcellularLocation>
</comment>